<reference evidence="2" key="1">
    <citation type="journal article" date="2012" name="MBio">
        <title>Comparative genome analysis of Trichophyton rubrum and related dermatophytes reveals candidate genes involved in infection.</title>
        <authorList>
            <person name="Martinez D.A."/>
            <person name="Oliver B.G."/>
            <person name="Graeser Y."/>
            <person name="Goldberg J.M."/>
            <person name="Li W."/>
            <person name="Martinez-Rossi N.M."/>
            <person name="Monod M."/>
            <person name="Shelest E."/>
            <person name="Barton R.C."/>
            <person name="Birch E."/>
            <person name="Brakhage A.A."/>
            <person name="Chen Z."/>
            <person name="Gurr S.J."/>
            <person name="Heiman D."/>
            <person name="Heitman J."/>
            <person name="Kosti I."/>
            <person name="Rossi A."/>
            <person name="Saif S."/>
            <person name="Samalova M."/>
            <person name="Saunders C.W."/>
            <person name="Shea T."/>
            <person name="Summerbell R.C."/>
            <person name="Xu J."/>
            <person name="Young S."/>
            <person name="Zeng Q."/>
            <person name="Birren B.W."/>
            <person name="Cuomo C.A."/>
            <person name="White T.C."/>
        </authorList>
    </citation>
    <scope>NUCLEOTIDE SEQUENCE [LARGE SCALE GENOMIC DNA]</scope>
    <source>
        <strain evidence="2">ATCC MYA-4605 / CBS 113480</strain>
    </source>
</reference>
<proteinExistence type="predicted"/>
<evidence type="ECO:0000313" key="1">
    <source>
        <dbReference type="EMBL" id="EEQ29363.1"/>
    </source>
</evidence>
<organism evidence="1 2">
    <name type="scientific">Arthroderma otae (strain ATCC MYA-4605 / CBS 113480)</name>
    <name type="common">Microsporum canis</name>
    <dbReference type="NCBI Taxonomy" id="554155"/>
    <lineage>
        <taxon>Eukaryota</taxon>
        <taxon>Fungi</taxon>
        <taxon>Dikarya</taxon>
        <taxon>Ascomycota</taxon>
        <taxon>Pezizomycotina</taxon>
        <taxon>Eurotiomycetes</taxon>
        <taxon>Eurotiomycetidae</taxon>
        <taxon>Onygenales</taxon>
        <taxon>Arthrodermataceae</taxon>
        <taxon>Microsporum</taxon>
    </lineage>
</organism>
<dbReference type="OMA" id="WTMWLFT"/>
<dbReference type="HOGENOM" id="CLU_1886383_0_0_1"/>
<dbReference type="Proteomes" id="UP000002035">
    <property type="component" value="Unassembled WGS sequence"/>
</dbReference>
<keyword evidence="2" id="KW-1185">Reference proteome</keyword>
<accession>C5FJ33</accession>
<sequence length="139" mass="16003">METVLPEKAEQKRKQIKDMIAKDAVAHEGDNKQYNTYEINFALKEMLIEMGFPNMDWTMWLFTKPRIIINNSRKMDVVPIYILSGEQAIAPDCILKEGYSVNFTNQPVLQPKVVVVFIFPFDKQSTSPAQSLDAPRVQH</sequence>
<dbReference type="OrthoDB" id="4195528at2759"/>
<name>C5FJ33_ARTOC</name>
<protein>
    <submittedName>
        <fullName evidence="1">Uncharacterized protein</fullName>
    </submittedName>
</protein>
<dbReference type="AlphaFoldDB" id="C5FJ33"/>
<dbReference type="EMBL" id="DS995702">
    <property type="protein sequence ID" value="EEQ29363.1"/>
    <property type="molecule type" value="Genomic_DNA"/>
</dbReference>
<dbReference type="GeneID" id="9223185"/>
<gene>
    <name evidence="1" type="ORF">MCYG_02182</name>
</gene>
<dbReference type="eggNOG" id="ENOG502RPQH">
    <property type="taxonomic scope" value="Eukaryota"/>
</dbReference>
<dbReference type="RefSeq" id="XP_002849248.1">
    <property type="nucleotide sequence ID" value="XM_002849202.1"/>
</dbReference>
<evidence type="ECO:0000313" key="2">
    <source>
        <dbReference type="Proteomes" id="UP000002035"/>
    </source>
</evidence>
<dbReference type="VEuPathDB" id="FungiDB:MCYG_02182"/>